<keyword evidence="10" id="KW-1071">Ligand-gated ion channel</keyword>
<keyword evidence="6" id="KW-0406">Ion transport</keyword>
<dbReference type="EMBL" id="BMAW01018840">
    <property type="protein sequence ID" value="GFT60509.1"/>
    <property type="molecule type" value="Genomic_DNA"/>
</dbReference>
<keyword evidence="5 12" id="KW-1133">Transmembrane helix</keyword>
<protein>
    <recommendedName>
        <fullName evidence="13">Ionotropic glutamate receptor L-glutamate and glycine-binding domain-containing protein</fullName>
    </recommendedName>
</protein>
<evidence type="ECO:0000256" key="2">
    <source>
        <dbReference type="ARBA" id="ARBA00022448"/>
    </source>
</evidence>
<evidence type="ECO:0000256" key="7">
    <source>
        <dbReference type="ARBA" id="ARBA00023136"/>
    </source>
</evidence>
<evidence type="ECO:0000256" key="11">
    <source>
        <dbReference type="ARBA" id="ARBA00023303"/>
    </source>
</evidence>
<evidence type="ECO:0000256" key="1">
    <source>
        <dbReference type="ARBA" id="ARBA00004651"/>
    </source>
</evidence>
<keyword evidence="8" id="KW-0675">Receptor</keyword>
<dbReference type="InterPro" id="IPR052192">
    <property type="entry name" value="Insect_Ionotropic_Sensory_Rcpt"/>
</dbReference>
<name>A0A8X6TYG7_NEPPI</name>
<keyword evidence="3" id="KW-1003">Cell membrane</keyword>
<comment type="subcellular location">
    <subcellularLocation>
        <location evidence="1">Cell membrane</location>
        <topology evidence="1">Multi-pass membrane protein</topology>
    </subcellularLocation>
</comment>
<dbReference type="Gene3D" id="1.10.287.70">
    <property type="match status" value="1"/>
</dbReference>
<dbReference type="PANTHER" id="PTHR42643:SF38">
    <property type="entry name" value="IONOTROPIC RECEPTOR 100A"/>
    <property type="match status" value="1"/>
</dbReference>
<evidence type="ECO:0000256" key="8">
    <source>
        <dbReference type="ARBA" id="ARBA00023170"/>
    </source>
</evidence>
<evidence type="ECO:0000313" key="15">
    <source>
        <dbReference type="Proteomes" id="UP000887013"/>
    </source>
</evidence>
<dbReference type="Gene3D" id="3.40.190.10">
    <property type="entry name" value="Periplasmic binding protein-like II"/>
    <property type="match status" value="1"/>
</dbReference>
<keyword evidence="15" id="KW-1185">Reference proteome</keyword>
<evidence type="ECO:0000256" key="3">
    <source>
        <dbReference type="ARBA" id="ARBA00022475"/>
    </source>
</evidence>
<dbReference type="InterPro" id="IPR019594">
    <property type="entry name" value="Glu/Gly-bd"/>
</dbReference>
<feature type="transmembrane region" description="Helical" evidence="12">
    <location>
        <begin position="156"/>
        <end position="174"/>
    </location>
</feature>
<comment type="caution">
    <text evidence="14">The sequence shown here is derived from an EMBL/GenBank/DDBJ whole genome shotgun (WGS) entry which is preliminary data.</text>
</comment>
<evidence type="ECO:0000256" key="12">
    <source>
        <dbReference type="SAM" id="Phobius"/>
    </source>
</evidence>
<feature type="domain" description="Ionotropic glutamate receptor L-glutamate and glycine-binding" evidence="13">
    <location>
        <begin position="37"/>
        <end position="112"/>
    </location>
</feature>
<evidence type="ECO:0000256" key="9">
    <source>
        <dbReference type="ARBA" id="ARBA00023180"/>
    </source>
</evidence>
<keyword evidence="4 12" id="KW-0812">Transmembrane</keyword>
<evidence type="ECO:0000259" key="13">
    <source>
        <dbReference type="Pfam" id="PF10613"/>
    </source>
</evidence>
<dbReference type="GO" id="GO:0005886">
    <property type="term" value="C:plasma membrane"/>
    <property type="evidence" value="ECO:0007669"/>
    <property type="project" value="UniProtKB-SubCell"/>
</dbReference>
<proteinExistence type="predicted"/>
<dbReference type="SUPFAM" id="SSF53850">
    <property type="entry name" value="Periplasmic binding protein-like II"/>
    <property type="match status" value="1"/>
</dbReference>
<evidence type="ECO:0000256" key="6">
    <source>
        <dbReference type="ARBA" id="ARBA00023065"/>
    </source>
</evidence>
<accession>A0A8X6TYG7</accession>
<dbReference type="PANTHER" id="PTHR42643">
    <property type="entry name" value="IONOTROPIC RECEPTOR 20A-RELATED"/>
    <property type="match status" value="1"/>
</dbReference>
<evidence type="ECO:0000256" key="5">
    <source>
        <dbReference type="ARBA" id="ARBA00022989"/>
    </source>
</evidence>
<gene>
    <name evidence="14" type="primary">AVEN_228378_1</name>
    <name evidence="14" type="ORF">NPIL_91961</name>
</gene>
<reference evidence="14" key="1">
    <citation type="submission" date="2020-08" db="EMBL/GenBank/DDBJ databases">
        <title>Multicomponent nature underlies the extraordinary mechanical properties of spider dragline silk.</title>
        <authorList>
            <person name="Kono N."/>
            <person name="Nakamura H."/>
            <person name="Mori M."/>
            <person name="Yoshida Y."/>
            <person name="Ohtoshi R."/>
            <person name="Malay A.D."/>
            <person name="Moran D.A.P."/>
            <person name="Tomita M."/>
            <person name="Numata K."/>
            <person name="Arakawa K."/>
        </authorList>
    </citation>
    <scope>NUCLEOTIDE SEQUENCE</scope>
</reference>
<evidence type="ECO:0000313" key="14">
    <source>
        <dbReference type="EMBL" id="GFT60509.1"/>
    </source>
</evidence>
<keyword evidence="9" id="KW-0325">Glycoprotein</keyword>
<keyword evidence="11" id="KW-0407">Ion channel</keyword>
<organism evidence="14 15">
    <name type="scientific">Nephila pilipes</name>
    <name type="common">Giant wood spider</name>
    <name type="synonym">Nephila maculata</name>
    <dbReference type="NCBI Taxonomy" id="299642"/>
    <lineage>
        <taxon>Eukaryota</taxon>
        <taxon>Metazoa</taxon>
        <taxon>Ecdysozoa</taxon>
        <taxon>Arthropoda</taxon>
        <taxon>Chelicerata</taxon>
        <taxon>Arachnida</taxon>
        <taxon>Araneae</taxon>
        <taxon>Araneomorphae</taxon>
        <taxon>Entelegynae</taxon>
        <taxon>Araneoidea</taxon>
        <taxon>Nephilidae</taxon>
        <taxon>Nephila</taxon>
    </lineage>
</organism>
<feature type="transmembrane region" description="Helical" evidence="12">
    <location>
        <begin position="186"/>
        <end position="210"/>
    </location>
</feature>
<dbReference type="OrthoDB" id="6437138at2759"/>
<evidence type="ECO:0000256" key="10">
    <source>
        <dbReference type="ARBA" id="ARBA00023286"/>
    </source>
</evidence>
<evidence type="ECO:0000256" key="4">
    <source>
        <dbReference type="ARBA" id="ARBA00022692"/>
    </source>
</evidence>
<keyword evidence="7 12" id="KW-0472">Membrane</keyword>
<feature type="transmembrane region" description="Helical" evidence="12">
    <location>
        <begin position="131"/>
        <end position="149"/>
    </location>
</feature>
<sequence length="242" mass="27514">MNYSQKLTVLAVPVRYVFQVNRSNDGEMKFNYIEGLFFQEVMNALGLQFDIIFPVNNVYGVELKNGSWTGMIGMLQKEEADLAFTYVSITDARSKVVGFSKTYTYSELTFVSHIPKDSVKPMFAFVHPFDLATWGSLFVLLFAISFLFSKFQQGKLSIGLAFFKLFASLLHQPLNISDNAVKNNILELFWCLFALVISFGYCSILLSFLIQPSKPPYIRTFGELSSAVQIRRTLKCCTKRNS</sequence>
<keyword evidence="2" id="KW-0813">Transport</keyword>
<dbReference type="GO" id="GO:0015276">
    <property type="term" value="F:ligand-gated monoatomic ion channel activity"/>
    <property type="evidence" value="ECO:0007669"/>
    <property type="project" value="InterPro"/>
</dbReference>
<dbReference type="Pfam" id="PF10613">
    <property type="entry name" value="Lig_chan-Glu_bd"/>
    <property type="match status" value="1"/>
</dbReference>
<dbReference type="Proteomes" id="UP000887013">
    <property type="component" value="Unassembled WGS sequence"/>
</dbReference>
<dbReference type="AlphaFoldDB" id="A0A8X6TYG7"/>